<evidence type="ECO:0000259" key="3">
    <source>
        <dbReference type="PROSITE" id="PS51178"/>
    </source>
</evidence>
<dbReference type="Proteomes" id="UP000239532">
    <property type="component" value="Unassembled WGS sequence"/>
</dbReference>
<dbReference type="RefSeq" id="WP_105981605.1">
    <property type="nucleotide sequence ID" value="NZ_MQUC01000003.1"/>
</dbReference>
<dbReference type="GO" id="GO:0004674">
    <property type="term" value="F:protein serine/threonine kinase activity"/>
    <property type="evidence" value="ECO:0007669"/>
    <property type="project" value="UniProtKB-KW"/>
</dbReference>
<feature type="compositionally biased region" description="Acidic residues" evidence="1">
    <location>
        <begin position="187"/>
        <end position="209"/>
    </location>
</feature>
<reference evidence="4 5" key="1">
    <citation type="submission" date="2016-11" db="EMBL/GenBank/DDBJ databases">
        <title>Trade-off between light-utilization and light-protection in marine flavobacteria.</title>
        <authorList>
            <person name="Kumagai Y."/>
        </authorList>
    </citation>
    <scope>NUCLEOTIDE SEQUENCE [LARGE SCALE GENOMIC DNA]</scope>
    <source>
        <strain evidence="4 5">JCM 17109</strain>
    </source>
</reference>
<keyword evidence="4" id="KW-0808">Transferase</keyword>
<organism evidence="4 5">
    <name type="scientific">Nonlabens agnitus</name>
    <dbReference type="NCBI Taxonomy" id="870484"/>
    <lineage>
        <taxon>Bacteria</taxon>
        <taxon>Pseudomonadati</taxon>
        <taxon>Bacteroidota</taxon>
        <taxon>Flavobacteriia</taxon>
        <taxon>Flavobacteriales</taxon>
        <taxon>Flavobacteriaceae</taxon>
        <taxon>Nonlabens</taxon>
    </lineage>
</organism>
<feature type="transmembrane region" description="Helical" evidence="2">
    <location>
        <begin position="12"/>
        <end position="33"/>
    </location>
</feature>
<keyword evidence="5" id="KW-1185">Reference proteome</keyword>
<keyword evidence="4" id="KW-0723">Serine/threonine-protein kinase</keyword>
<evidence type="ECO:0000313" key="5">
    <source>
        <dbReference type="Proteomes" id="UP000239532"/>
    </source>
</evidence>
<name>A0A2S9WQF5_9FLAO</name>
<sequence>MNFLQFMFTKTFWVQMLLAVLLVVVLCFGYLYWLDWHTNHGQQITVPDLSRKSLSEADEILEELDLRRHIIDSASFNPDFPPRSVIEQNPKAGLFVKENRQIYIKLNPSDYGKVLVPNVVFKTKRQAIPTLEALGFKIGDITYKQNIAKDMVLEIKHKGENLESGTQLRKASVIDLVLGDGTREGQEYEEESQDIEDENIDVEAVEDDA</sequence>
<keyword evidence="2" id="KW-0812">Transmembrane</keyword>
<dbReference type="SUPFAM" id="SSF54184">
    <property type="entry name" value="Penicillin-binding protein 2x (pbp-2x), c-terminal domain"/>
    <property type="match status" value="1"/>
</dbReference>
<comment type="caution">
    <text evidence="4">The sequence shown here is derived from an EMBL/GenBank/DDBJ whole genome shotgun (WGS) entry which is preliminary data.</text>
</comment>
<protein>
    <submittedName>
        <fullName evidence="4">Serine/threonine protein kinase</fullName>
    </submittedName>
</protein>
<evidence type="ECO:0000256" key="2">
    <source>
        <dbReference type="SAM" id="Phobius"/>
    </source>
</evidence>
<gene>
    <name evidence="4" type="ORF">BST86_00705</name>
</gene>
<dbReference type="Gene3D" id="3.30.10.20">
    <property type="match status" value="2"/>
</dbReference>
<dbReference type="SMART" id="SM00740">
    <property type="entry name" value="PASTA"/>
    <property type="match status" value="2"/>
</dbReference>
<dbReference type="Pfam" id="PF03793">
    <property type="entry name" value="PASTA"/>
    <property type="match status" value="2"/>
</dbReference>
<keyword evidence="2" id="KW-1133">Transmembrane helix</keyword>
<keyword evidence="4" id="KW-0418">Kinase</keyword>
<evidence type="ECO:0000313" key="4">
    <source>
        <dbReference type="EMBL" id="PRP65712.1"/>
    </source>
</evidence>
<keyword evidence="2" id="KW-0472">Membrane</keyword>
<dbReference type="PROSITE" id="PS51178">
    <property type="entry name" value="PASTA"/>
    <property type="match status" value="2"/>
</dbReference>
<feature type="domain" description="PASTA" evidence="3">
    <location>
        <begin position="112"/>
        <end position="180"/>
    </location>
</feature>
<feature type="domain" description="PASTA" evidence="3">
    <location>
        <begin position="41"/>
        <end position="108"/>
    </location>
</feature>
<dbReference type="InterPro" id="IPR005543">
    <property type="entry name" value="PASTA_dom"/>
</dbReference>
<dbReference type="AlphaFoldDB" id="A0A2S9WQF5"/>
<dbReference type="CDD" id="cd06577">
    <property type="entry name" value="PASTA_pknB"/>
    <property type="match status" value="2"/>
</dbReference>
<dbReference type="OrthoDB" id="9803895at2"/>
<dbReference type="EMBL" id="MQUC01000003">
    <property type="protein sequence ID" value="PRP65712.1"/>
    <property type="molecule type" value="Genomic_DNA"/>
</dbReference>
<feature type="region of interest" description="Disordered" evidence="1">
    <location>
        <begin position="183"/>
        <end position="209"/>
    </location>
</feature>
<accession>A0A2S9WQF5</accession>
<evidence type="ECO:0000256" key="1">
    <source>
        <dbReference type="SAM" id="MobiDB-lite"/>
    </source>
</evidence>
<proteinExistence type="predicted"/>